<accession>A0A368YGX2</accession>
<keyword evidence="3" id="KW-1185">Reference proteome</keyword>
<dbReference type="InterPro" id="IPR047730">
    <property type="entry name" value="ABZJ_00895-like"/>
</dbReference>
<organism evidence="2 3">
    <name type="scientific">Paracoccus lutimaris</name>
    <dbReference type="NCBI Taxonomy" id="1490030"/>
    <lineage>
        <taxon>Bacteria</taxon>
        <taxon>Pseudomonadati</taxon>
        <taxon>Pseudomonadota</taxon>
        <taxon>Alphaproteobacteria</taxon>
        <taxon>Rhodobacterales</taxon>
        <taxon>Paracoccaceae</taxon>
        <taxon>Paracoccus</taxon>
    </lineage>
</organism>
<reference evidence="2 3" key="1">
    <citation type="submission" date="2018-07" db="EMBL/GenBank/DDBJ databases">
        <title>Genomic Encyclopedia of Type Strains, Phase III (KMG-III): the genomes of soil and plant-associated and newly described type strains.</title>
        <authorList>
            <person name="Whitman W."/>
        </authorList>
    </citation>
    <scope>NUCLEOTIDE SEQUENCE [LARGE SCALE GENOMIC DNA]</scope>
    <source>
        <strain evidence="2 3">CECT 8525</strain>
    </source>
</reference>
<sequence>MSSQTPIATVPTGRFVLQYLLYLIGGGVLVFALYWGLERFVGYQGSSGNAMGLILPAVAGMSTAAGWYSKHKTRPGSGQLWKLALICGLITILINAAIIVVYYQTGLLQEALGGQPLSSEDLQIFAGVLAVIGVLLVLLIRMGMWFGFGTAAKQEQKLVAKQAGK</sequence>
<dbReference type="NCBIfam" id="NF038216">
    <property type="entry name" value="ABZJ_00895_fam"/>
    <property type="match status" value="1"/>
</dbReference>
<evidence type="ECO:0000313" key="2">
    <source>
        <dbReference type="EMBL" id="RCW79425.1"/>
    </source>
</evidence>
<keyword evidence="1" id="KW-0812">Transmembrane</keyword>
<feature type="transmembrane region" description="Helical" evidence="1">
    <location>
        <begin position="124"/>
        <end position="148"/>
    </location>
</feature>
<name>A0A368YGX2_9RHOB</name>
<feature type="transmembrane region" description="Helical" evidence="1">
    <location>
        <begin position="20"/>
        <end position="37"/>
    </location>
</feature>
<feature type="transmembrane region" description="Helical" evidence="1">
    <location>
        <begin position="80"/>
        <end position="104"/>
    </location>
</feature>
<evidence type="ECO:0000256" key="1">
    <source>
        <dbReference type="SAM" id="Phobius"/>
    </source>
</evidence>
<dbReference type="EMBL" id="QPJL01000025">
    <property type="protein sequence ID" value="RCW79425.1"/>
    <property type="molecule type" value="Genomic_DNA"/>
</dbReference>
<proteinExistence type="predicted"/>
<protein>
    <submittedName>
        <fullName evidence="2">Uncharacterized protein</fullName>
    </submittedName>
</protein>
<dbReference type="RefSeq" id="WP_114350506.1">
    <property type="nucleotide sequence ID" value="NZ_QPJL01000025.1"/>
</dbReference>
<feature type="transmembrane region" description="Helical" evidence="1">
    <location>
        <begin position="49"/>
        <end position="68"/>
    </location>
</feature>
<dbReference type="AlphaFoldDB" id="A0A368YGX2"/>
<gene>
    <name evidence="2" type="ORF">DFP89_1259</name>
</gene>
<dbReference type="OrthoDB" id="8450590at2"/>
<keyword evidence="1" id="KW-1133">Transmembrane helix</keyword>
<comment type="caution">
    <text evidence="2">The sequence shown here is derived from an EMBL/GenBank/DDBJ whole genome shotgun (WGS) entry which is preliminary data.</text>
</comment>
<keyword evidence="1" id="KW-0472">Membrane</keyword>
<evidence type="ECO:0000313" key="3">
    <source>
        <dbReference type="Proteomes" id="UP000253345"/>
    </source>
</evidence>
<dbReference type="Proteomes" id="UP000253345">
    <property type="component" value="Unassembled WGS sequence"/>
</dbReference>